<sequence length="267" mass="31368">MDGVRTFRAWRREISASDSLSEFELTITKEFDSLGRITNIVKDEDTVTYRKFIEGYWSEGEKDGETFEQVLKFDENGNIVCRKYGNQIDSVVYDDLNRPIARYSSYESCFWVYENGHLISYIKKNDGEIFEETKYYHDTLNSNLSYKTCSYSKIGDKTVQSCDSTFARLNQIDEPSYVLNIDYGWNEADTIIMTVEYDEYFNVIGGMFGCQRIEFKCDNAGYRIYSRQYDCYNKLIHEEKFESNFNMRIISTKSHGLNNHTLEARIS</sequence>
<evidence type="ECO:0000313" key="2">
    <source>
        <dbReference type="Proteomes" id="UP001501126"/>
    </source>
</evidence>
<evidence type="ECO:0000313" key="1">
    <source>
        <dbReference type="EMBL" id="GAA0876302.1"/>
    </source>
</evidence>
<comment type="caution">
    <text evidence="1">The sequence shown here is derived from an EMBL/GenBank/DDBJ whole genome shotgun (WGS) entry which is preliminary data.</text>
</comment>
<dbReference type="EMBL" id="BAAAFH010000022">
    <property type="protein sequence ID" value="GAA0876302.1"/>
    <property type="molecule type" value="Genomic_DNA"/>
</dbReference>
<dbReference type="Proteomes" id="UP001501126">
    <property type="component" value="Unassembled WGS sequence"/>
</dbReference>
<name>A0ABN1MTF7_9FLAO</name>
<protein>
    <submittedName>
        <fullName evidence="1">Uncharacterized protein</fullName>
    </submittedName>
</protein>
<gene>
    <name evidence="1" type="ORF">GCM10009118_27120</name>
</gene>
<proteinExistence type="predicted"/>
<accession>A0ABN1MTF7</accession>
<reference evidence="1 2" key="1">
    <citation type="journal article" date="2019" name="Int. J. Syst. Evol. Microbiol.">
        <title>The Global Catalogue of Microorganisms (GCM) 10K type strain sequencing project: providing services to taxonomists for standard genome sequencing and annotation.</title>
        <authorList>
            <consortium name="The Broad Institute Genomics Platform"/>
            <consortium name="The Broad Institute Genome Sequencing Center for Infectious Disease"/>
            <person name="Wu L."/>
            <person name="Ma J."/>
        </authorList>
    </citation>
    <scope>NUCLEOTIDE SEQUENCE [LARGE SCALE GENOMIC DNA]</scope>
    <source>
        <strain evidence="1 2">JCM 16083</strain>
    </source>
</reference>
<organism evidence="1 2">
    <name type="scientific">Wandonia haliotis</name>
    <dbReference type="NCBI Taxonomy" id="574963"/>
    <lineage>
        <taxon>Bacteria</taxon>
        <taxon>Pseudomonadati</taxon>
        <taxon>Bacteroidota</taxon>
        <taxon>Flavobacteriia</taxon>
        <taxon>Flavobacteriales</taxon>
        <taxon>Crocinitomicaceae</taxon>
        <taxon>Wandonia</taxon>
    </lineage>
</organism>
<keyword evidence="2" id="KW-1185">Reference proteome</keyword>